<comment type="caution">
    <text evidence="1">The sequence shown here is derived from an EMBL/GenBank/DDBJ whole genome shotgun (WGS) entry which is preliminary data.</text>
</comment>
<dbReference type="EMBL" id="BAABBO010000007">
    <property type="protein sequence ID" value="GAA3956511.1"/>
    <property type="molecule type" value="Genomic_DNA"/>
</dbReference>
<organism evidence="1 2">
    <name type="scientific">Allohahella marinimesophila</name>
    <dbReference type="NCBI Taxonomy" id="1054972"/>
    <lineage>
        <taxon>Bacteria</taxon>
        <taxon>Pseudomonadati</taxon>
        <taxon>Pseudomonadota</taxon>
        <taxon>Gammaproteobacteria</taxon>
        <taxon>Oceanospirillales</taxon>
        <taxon>Hahellaceae</taxon>
        <taxon>Allohahella</taxon>
    </lineage>
</organism>
<keyword evidence="2" id="KW-1185">Reference proteome</keyword>
<evidence type="ECO:0000313" key="1">
    <source>
        <dbReference type="EMBL" id="GAA3956511.1"/>
    </source>
</evidence>
<gene>
    <name evidence="1" type="ORF">GCM10022278_13810</name>
</gene>
<sequence>MSVATWLRVSSQEEQRATLVLVVRQESGDSGIRIDQQLCRPNQSTLFSGEVELDTKRPPLSVHLALLGIDTGQAVYVDELFVQPVLTEVMSTAQRA</sequence>
<reference evidence="2" key="1">
    <citation type="journal article" date="2019" name="Int. J. Syst. Evol. Microbiol.">
        <title>The Global Catalogue of Microorganisms (GCM) 10K type strain sequencing project: providing services to taxonomists for standard genome sequencing and annotation.</title>
        <authorList>
            <consortium name="The Broad Institute Genomics Platform"/>
            <consortium name="The Broad Institute Genome Sequencing Center for Infectious Disease"/>
            <person name="Wu L."/>
            <person name="Ma J."/>
        </authorList>
    </citation>
    <scope>NUCLEOTIDE SEQUENCE [LARGE SCALE GENOMIC DNA]</scope>
    <source>
        <strain evidence="2">JCM 17555</strain>
    </source>
</reference>
<dbReference type="RefSeq" id="WP_344804660.1">
    <property type="nucleotide sequence ID" value="NZ_BAABBO010000007.1"/>
</dbReference>
<evidence type="ECO:0000313" key="2">
    <source>
        <dbReference type="Proteomes" id="UP001501337"/>
    </source>
</evidence>
<dbReference type="Proteomes" id="UP001501337">
    <property type="component" value="Unassembled WGS sequence"/>
</dbReference>
<name>A0ABP7NZ57_9GAMM</name>
<proteinExistence type="predicted"/>
<protein>
    <submittedName>
        <fullName evidence="1">Uncharacterized protein</fullName>
    </submittedName>
</protein>
<accession>A0ABP7NZ57</accession>